<keyword evidence="2" id="KW-1185">Reference proteome</keyword>
<dbReference type="EMBL" id="JACBYW010000001">
    <property type="protein sequence ID" value="NYH77292.1"/>
    <property type="molecule type" value="Genomic_DNA"/>
</dbReference>
<protein>
    <submittedName>
        <fullName evidence="1">Uncharacterized protein</fullName>
    </submittedName>
</protein>
<comment type="caution">
    <text evidence="1">The sequence shown here is derived from an EMBL/GenBank/DDBJ whole genome shotgun (WGS) entry which is preliminary data.</text>
</comment>
<sequence length="37" mass="4074">MDAYKEEPFEVVESPEPEVVPISATASFVSSDVEDDE</sequence>
<accession>A0A852YU79</accession>
<name>A0A852YU79_9ACTN</name>
<dbReference type="Proteomes" id="UP000548304">
    <property type="component" value="Unassembled WGS sequence"/>
</dbReference>
<evidence type="ECO:0000313" key="2">
    <source>
        <dbReference type="Proteomes" id="UP000548304"/>
    </source>
</evidence>
<evidence type="ECO:0000313" key="1">
    <source>
        <dbReference type="EMBL" id="NYH77292.1"/>
    </source>
</evidence>
<gene>
    <name evidence="1" type="ORF">FHR84_000606</name>
</gene>
<proteinExistence type="predicted"/>
<dbReference type="AlphaFoldDB" id="A0A852YU79"/>
<organism evidence="1 2">
    <name type="scientific">Actinopolyspora biskrensis</name>
    <dbReference type="NCBI Taxonomy" id="1470178"/>
    <lineage>
        <taxon>Bacteria</taxon>
        <taxon>Bacillati</taxon>
        <taxon>Actinomycetota</taxon>
        <taxon>Actinomycetes</taxon>
        <taxon>Actinopolysporales</taxon>
        <taxon>Actinopolysporaceae</taxon>
        <taxon>Actinopolyspora</taxon>
    </lineage>
</organism>
<reference evidence="1 2" key="1">
    <citation type="submission" date="2020-07" db="EMBL/GenBank/DDBJ databases">
        <title>Genomic Encyclopedia of Type Strains, Phase III (KMG-III): the genomes of soil and plant-associated and newly described type strains.</title>
        <authorList>
            <person name="Whitman W."/>
        </authorList>
    </citation>
    <scope>NUCLEOTIDE SEQUENCE [LARGE SCALE GENOMIC DNA]</scope>
    <source>
        <strain evidence="1 2">CECT 8576</strain>
    </source>
</reference>